<dbReference type="GO" id="GO:0016755">
    <property type="term" value="F:aminoacyltransferase activity"/>
    <property type="evidence" value="ECO:0007669"/>
    <property type="project" value="InterPro"/>
</dbReference>
<dbReference type="EMBL" id="AP024145">
    <property type="protein sequence ID" value="BCM84914.1"/>
    <property type="molecule type" value="Genomic_DNA"/>
</dbReference>
<dbReference type="AlphaFoldDB" id="A0A0J6QSA1"/>
<dbReference type="Pfam" id="PF13480">
    <property type="entry name" value="Acetyltransf_6"/>
    <property type="match status" value="1"/>
</dbReference>
<evidence type="ECO:0000256" key="6">
    <source>
        <dbReference type="ARBA" id="ARBA00023316"/>
    </source>
</evidence>
<evidence type="ECO:0000313" key="10">
    <source>
        <dbReference type="Proteomes" id="UP000036471"/>
    </source>
</evidence>
<protein>
    <recommendedName>
        <fullName evidence="7">BioF2-like acetyltransferase domain-containing protein</fullName>
    </recommendedName>
</protein>
<keyword evidence="3" id="KW-0133">Cell shape</keyword>
<dbReference type="Proteomes" id="UP000036471">
    <property type="component" value="Unassembled WGS sequence"/>
</dbReference>
<gene>
    <name evidence="8" type="ORF">mvi_33750</name>
    <name evidence="9" type="ORF">QR79_06180</name>
</gene>
<dbReference type="Gene3D" id="3.40.630.30">
    <property type="match status" value="2"/>
</dbReference>
<dbReference type="PROSITE" id="PS51191">
    <property type="entry name" value="FEMABX"/>
    <property type="match status" value="1"/>
</dbReference>
<evidence type="ECO:0000313" key="8">
    <source>
        <dbReference type="EMBL" id="BCM84914.1"/>
    </source>
</evidence>
<dbReference type="InterPro" id="IPR050644">
    <property type="entry name" value="PG_Glycine_Bridge_Synth"/>
</dbReference>
<dbReference type="PANTHER" id="PTHR36174">
    <property type="entry name" value="LIPID II:GLYCINE GLYCYLTRANSFERASE"/>
    <property type="match status" value="1"/>
</dbReference>
<dbReference type="RefSeq" id="WP_048430255.1">
    <property type="nucleotide sequence ID" value="NZ_AP024145.1"/>
</dbReference>
<evidence type="ECO:0000256" key="4">
    <source>
        <dbReference type="ARBA" id="ARBA00022984"/>
    </source>
</evidence>
<name>A0A0J6QSA1_9HYPH</name>
<keyword evidence="10" id="KW-1185">Reference proteome</keyword>
<evidence type="ECO:0000256" key="1">
    <source>
        <dbReference type="ARBA" id="ARBA00009943"/>
    </source>
</evidence>
<evidence type="ECO:0000313" key="11">
    <source>
        <dbReference type="Proteomes" id="UP000663508"/>
    </source>
</evidence>
<reference evidence="8" key="2">
    <citation type="submission" date="2020-11" db="EMBL/GenBank/DDBJ databases">
        <title>Complete genome sequence of a novel pathogenic Methylobacterium strain isolated from rice in Vietnam.</title>
        <authorList>
            <person name="Lai K."/>
            <person name="Okazaki S."/>
            <person name="Higashi K."/>
            <person name="Mori H."/>
            <person name="Toyoda A."/>
            <person name="Kurokawa K."/>
        </authorList>
    </citation>
    <scope>NUCLEOTIDE SEQUENCE</scope>
    <source>
        <strain evidence="8">VL1</strain>
    </source>
</reference>
<dbReference type="Proteomes" id="UP000663508">
    <property type="component" value="Chromosome"/>
</dbReference>
<proteinExistence type="inferred from homology"/>
<dbReference type="KEGG" id="mind:mvi_33750"/>
<keyword evidence="6" id="KW-0961">Cell wall biogenesis/degradation</keyword>
<evidence type="ECO:0000256" key="5">
    <source>
        <dbReference type="ARBA" id="ARBA00023315"/>
    </source>
</evidence>
<comment type="similarity">
    <text evidence="1">Belongs to the FemABX family.</text>
</comment>
<dbReference type="PANTHER" id="PTHR36174:SF1">
    <property type="entry name" value="LIPID II:GLYCINE GLYCYLTRANSFERASE"/>
    <property type="match status" value="1"/>
</dbReference>
<keyword evidence="5" id="KW-0012">Acyltransferase</keyword>
<evidence type="ECO:0000259" key="7">
    <source>
        <dbReference type="Pfam" id="PF13480"/>
    </source>
</evidence>
<dbReference type="InterPro" id="IPR038740">
    <property type="entry name" value="BioF2-like_GNAT_dom"/>
</dbReference>
<evidence type="ECO:0000256" key="3">
    <source>
        <dbReference type="ARBA" id="ARBA00022960"/>
    </source>
</evidence>
<dbReference type="InterPro" id="IPR003447">
    <property type="entry name" value="FEMABX"/>
</dbReference>
<organism evidence="8 11">
    <name type="scientific">Methylobacterium indicum</name>
    <dbReference type="NCBI Taxonomy" id="1775910"/>
    <lineage>
        <taxon>Bacteria</taxon>
        <taxon>Pseudomonadati</taxon>
        <taxon>Pseudomonadota</taxon>
        <taxon>Alphaproteobacteria</taxon>
        <taxon>Hyphomicrobiales</taxon>
        <taxon>Methylobacteriaceae</taxon>
        <taxon>Methylobacterium</taxon>
    </lineage>
</organism>
<evidence type="ECO:0000313" key="9">
    <source>
        <dbReference type="EMBL" id="KMO25767.1"/>
    </source>
</evidence>
<evidence type="ECO:0000256" key="2">
    <source>
        <dbReference type="ARBA" id="ARBA00022679"/>
    </source>
</evidence>
<dbReference type="EMBL" id="JTHG01000042">
    <property type="protein sequence ID" value="KMO25767.1"/>
    <property type="molecule type" value="Genomic_DNA"/>
</dbReference>
<dbReference type="SUPFAM" id="SSF55729">
    <property type="entry name" value="Acyl-CoA N-acyltransferases (Nat)"/>
    <property type="match status" value="2"/>
</dbReference>
<reference evidence="9 10" key="1">
    <citation type="submission" date="2014-11" db="EMBL/GenBank/DDBJ databases">
        <title>Comparative genomics of Methylobacterium species.</title>
        <authorList>
            <person name="Chaudhry V."/>
            <person name="Patil P.B."/>
        </authorList>
    </citation>
    <scope>NUCLEOTIDE SEQUENCE [LARGE SCALE GENOMIC DNA]</scope>
    <source>
        <strain evidence="9 10">SE3.6</strain>
    </source>
</reference>
<dbReference type="GO" id="GO:0071555">
    <property type="term" value="P:cell wall organization"/>
    <property type="evidence" value="ECO:0007669"/>
    <property type="project" value="UniProtKB-KW"/>
</dbReference>
<accession>A0A0J6QSA1</accession>
<feature type="domain" description="BioF2-like acetyltransferase" evidence="7">
    <location>
        <begin position="163"/>
        <end position="306"/>
    </location>
</feature>
<dbReference type="GO" id="GO:0008360">
    <property type="term" value="P:regulation of cell shape"/>
    <property type="evidence" value="ECO:0007669"/>
    <property type="project" value="UniProtKB-KW"/>
</dbReference>
<keyword evidence="2" id="KW-0808">Transferase</keyword>
<keyword evidence="4" id="KW-0573">Peptidoglycan synthesis</keyword>
<sequence length="337" mass="36743">MTGTERETGLRVLPAADVPAWDEAVWAQARGTIFAASGWGTYKARRGADVARLRVVDEAGDLLGLAQVQVRRRGPARQVYIQGGPLLTDKGERQGEAVVSALLAHLALRPLDLVVVDFSRAESPGAVLGLLAGGFKPVTTAGRHTLEVDLTRGTETVLAEMEQRWRKAIRKAERNAALTVRFLDDPAERLAAFDAFTAMYAALKTRKGFSNDFDPAAYRDLAANDPRHVILEIREDGEPCLVRIAHLSRDRFTDFFTASTERAKANAAAHLAVWSFIRRGAEEGCRVFDFGGIDPANNRGVYDFKRGVTRNVASSGPLWLYGRSRLVAMAAGAALAR</sequence>
<dbReference type="GO" id="GO:0009252">
    <property type="term" value="P:peptidoglycan biosynthetic process"/>
    <property type="evidence" value="ECO:0007669"/>
    <property type="project" value="UniProtKB-KW"/>
</dbReference>
<dbReference type="InterPro" id="IPR016181">
    <property type="entry name" value="Acyl_CoA_acyltransferase"/>
</dbReference>